<accession>A0A918MZ86</accession>
<dbReference type="EMBL" id="BMXP01000006">
    <property type="protein sequence ID" value="GGW88960.1"/>
    <property type="molecule type" value="Genomic_DNA"/>
</dbReference>
<gene>
    <name evidence="2" type="ORF">GCM10007391_23900</name>
</gene>
<dbReference type="InterPro" id="IPR001036">
    <property type="entry name" value="Acrflvin-R"/>
</dbReference>
<feature type="transmembrane region" description="Helical" evidence="1">
    <location>
        <begin position="430"/>
        <end position="454"/>
    </location>
</feature>
<feature type="transmembrane region" description="Helical" evidence="1">
    <location>
        <begin position="889"/>
        <end position="912"/>
    </location>
</feature>
<dbReference type="Gene3D" id="1.20.1640.10">
    <property type="entry name" value="Multidrug efflux transporter AcrB transmembrane domain"/>
    <property type="match status" value="2"/>
</dbReference>
<keyword evidence="1" id="KW-1133">Transmembrane helix</keyword>
<dbReference type="SUPFAM" id="SSF82693">
    <property type="entry name" value="Multidrug efflux transporter AcrB pore domain, PN1, PN2, PC1 and PC2 subdomains"/>
    <property type="match status" value="2"/>
</dbReference>
<evidence type="ECO:0000256" key="1">
    <source>
        <dbReference type="SAM" id="Phobius"/>
    </source>
</evidence>
<keyword evidence="3" id="KW-1185">Reference proteome</keyword>
<dbReference type="AlphaFoldDB" id="A0A918MZ86"/>
<dbReference type="GO" id="GO:0042910">
    <property type="term" value="F:xenobiotic transmembrane transporter activity"/>
    <property type="evidence" value="ECO:0007669"/>
    <property type="project" value="TreeGrafter"/>
</dbReference>
<feature type="transmembrane region" description="Helical" evidence="1">
    <location>
        <begin position="940"/>
        <end position="959"/>
    </location>
</feature>
<dbReference type="Gene3D" id="3.30.2090.10">
    <property type="entry name" value="Multidrug efflux transporter AcrB TolC docking domain, DN and DC subdomains"/>
    <property type="match status" value="2"/>
</dbReference>
<proteinExistence type="predicted"/>
<dbReference type="RefSeq" id="WP_189406711.1">
    <property type="nucleotide sequence ID" value="NZ_BMXP01000006.1"/>
</dbReference>
<sequence>MDKFANAGAGLARFAIQRPVTVCMCFFSMLVFGIIAGRLLPLEKFPGIDIPEMVVQIPYRDATPAEVERMITRPVEEAIATMSGIKRLRASSYENRAQIFVEFDWDENIKAKSIEAREKIDAIRHLLPDDVERILVFKFNTNDMPIFQLRVSSDRDLSLAYDLLERNLKRPLERVQGVSKVELYGVMKKQINIRLMPDKLAAYNIDTNKLGETLRNANFSMTAGHIMAGDQKILVNPVGEFTDISDIENLLVRDGIRLLDIATIAYEIPERNEGRHLDRTFAVGFNIFRESGSNLVEVSDRVMNVIEQAKRDPEFAGISLFVMDDIADSVTSSLSSLVMAGLVGAGLSVIVLFAFLRQLSTTLIVVLSVPFSICITLGVMYLTGYTLNILSLMGLMLAVGMLVDNAVVVTESIFQERQHDGDAKRATQRGVAKVSLAVIAGTTTTAIVFLPNIVGVKIDVTVFLEHVAIAICISLFASLIIAQTLIPLLSARLRVPVQEQPVTPGYIHRYGRILKWTLHHQGKTALIALAILLSTAIPLSVVSGDEEGNNNQERIWLNYHITQNYQMDEVEKAVNRMEEYLYANQEAFHIKQVYTYFEAGHAVSGITLNENLPITVAALKEKIRASMPAFPRARPSFQWESGNGGGVRLTLLGESSGRLLTLSEDIIPKLASIEGLNDVRADTGSRRDELQIRIDREKVNRLGLNVNDIAGLVGTALRGTNLRTFRYGDAGEVNVRLMYGEDVQSSVAELKNVTISTADGVRTSLAMIADISVAPQLSKIDRNYRQTALTIGANLSDDLTVEQARERITQVMDYVVLPTGYAWTLDGSFQRQDEANAVMQMNMLLAICMIYVVMAALFESLLLPTAVITSLLFSFTGVFWAFLVTGTSMSIMGMIGMLILMGIVVNNGIVLVDRINQMIAQGTSLYSAVLEGCQDRIRPILMTVATTVLGLVPLAVGSTRIGGDGPPYSPMAIAIIGGLLFSTLTSLFLVPLAYVLLLKLRFHTQRMVASSRARVSRWVRI</sequence>
<name>A0A918MZ86_9ALTE</name>
<feature type="transmembrane region" description="Helical" evidence="1">
    <location>
        <begin position="389"/>
        <end position="409"/>
    </location>
</feature>
<feature type="transmembrane region" description="Helical" evidence="1">
    <location>
        <begin position="971"/>
        <end position="997"/>
    </location>
</feature>
<reference evidence="2" key="1">
    <citation type="journal article" date="2014" name="Int. J. Syst. Evol. Microbiol.">
        <title>Complete genome sequence of Corynebacterium casei LMG S-19264T (=DSM 44701T), isolated from a smear-ripened cheese.</title>
        <authorList>
            <consortium name="US DOE Joint Genome Institute (JGI-PGF)"/>
            <person name="Walter F."/>
            <person name="Albersmeier A."/>
            <person name="Kalinowski J."/>
            <person name="Ruckert C."/>
        </authorList>
    </citation>
    <scope>NUCLEOTIDE SEQUENCE</scope>
    <source>
        <strain evidence="2">KCTC 22164</strain>
    </source>
</reference>
<keyword evidence="1" id="KW-0472">Membrane</keyword>
<dbReference type="SUPFAM" id="SSF82714">
    <property type="entry name" value="Multidrug efflux transporter AcrB TolC docking domain, DN and DC subdomains"/>
    <property type="match status" value="2"/>
</dbReference>
<keyword evidence="1" id="KW-0812">Transmembrane</keyword>
<dbReference type="GO" id="GO:0005886">
    <property type="term" value="C:plasma membrane"/>
    <property type="evidence" value="ECO:0007669"/>
    <property type="project" value="TreeGrafter"/>
</dbReference>
<dbReference type="Gene3D" id="3.30.70.1440">
    <property type="entry name" value="Multidrug efflux transporter AcrB pore domain"/>
    <property type="match status" value="1"/>
</dbReference>
<organism evidence="2 3">
    <name type="scientific">Alteromonas halophila</name>
    <dbReference type="NCBI Taxonomy" id="516698"/>
    <lineage>
        <taxon>Bacteria</taxon>
        <taxon>Pseudomonadati</taxon>
        <taxon>Pseudomonadota</taxon>
        <taxon>Gammaproteobacteria</taxon>
        <taxon>Alteromonadales</taxon>
        <taxon>Alteromonadaceae</taxon>
        <taxon>Alteromonas/Salinimonas group</taxon>
        <taxon>Alteromonas</taxon>
    </lineage>
</organism>
<dbReference type="Gene3D" id="3.30.70.1320">
    <property type="entry name" value="Multidrug efflux transporter AcrB pore domain like"/>
    <property type="match status" value="1"/>
</dbReference>
<evidence type="ECO:0000313" key="3">
    <source>
        <dbReference type="Proteomes" id="UP000631300"/>
    </source>
</evidence>
<dbReference type="Proteomes" id="UP000631300">
    <property type="component" value="Unassembled WGS sequence"/>
</dbReference>
<evidence type="ECO:0000313" key="2">
    <source>
        <dbReference type="EMBL" id="GGW88960.1"/>
    </source>
</evidence>
<reference evidence="2" key="2">
    <citation type="submission" date="2020-09" db="EMBL/GenBank/DDBJ databases">
        <authorList>
            <person name="Sun Q."/>
            <person name="Kim S."/>
        </authorList>
    </citation>
    <scope>NUCLEOTIDE SEQUENCE</scope>
    <source>
        <strain evidence="2">KCTC 22164</strain>
    </source>
</reference>
<dbReference type="InterPro" id="IPR027463">
    <property type="entry name" value="AcrB_DN_DC_subdom"/>
</dbReference>
<comment type="caution">
    <text evidence="2">The sequence shown here is derived from an EMBL/GenBank/DDBJ whole genome shotgun (WGS) entry which is preliminary data.</text>
</comment>
<dbReference type="PRINTS" id="PR00702">
    <property type="entry name" value="ACRIFLAVINRP"/>
</dbReference>
<feature type="transmembrane region" description="Helical" evidence="1">
    <location>
        <begin position="466"/>
        <end position="489"/>
    </location>
</feature>
<feature type="transmembrane region" description="Helical" evidence="1">
    <location>
        <begin position="337"/>
        <end position="356"/>
    </location>
</feature>
<protein>
    <submittedName>
        <fullName evidence="2">Acriflavin resistance protein</fullName>
    </submittedName>
</protein>
<dbReference type="Pfam" id="PF00873">
    <property type="entry name" value="ACR_tran"/>
    <property type="match status" value="1"/>
</dbReference>
<dbReference type="PANTHER" id="PTHR32063">
    <property type="match status" value="1"/>
</dbReference>
<feature type="transmembrane region" description="Helical" evidence="1">
    <location>
        <begin position="20"/>
        <end position="40"/>
    </location>
</feature>
<dbReference type="SUPFAM" id="SSF82866">
    <property type="entry name" value="Multidrug efflux transporter AcrB transmembrane domain"/>
    <property type="match status" value="2"/>
</dbReference>
<dbReference type="Gene3D" id="3.30.70.1430">
    <property type="entry name" value="Multidrug efflux transporter AcrB pore domain"/>
    <property type="match status" value="2"/>
</dbReference>
<feature type="transmembrane region" description="Helical" evidence="1">
    <location>
        <begin position="363"/>
        <end position="383"/>
    </location>
</feature>
<dbReference type="PANTHER" id="PTHR32063:SF73">
    <property type="entry name" value="RND SUPERFAMILY EFFLUX PUMP PERMEASE COMPONENT 1"/>
    <property type="match status" value="1"/>
</dbReference>